<comment type="similarity">
    <text evidence="1">Belongs to the UPF0262 family.</text>
</comment>
<organism evidence="2 3">
    <name type="scientific">Azospirillum picis</name>
    <dbReference type="NCBI Taxonomy" id="488438"/>
    <lineage>
        <taxon>Bacteria</taxon>
        <taxon>Pseudomonadati</taxon>
        <taxon>Pseudomonadota</taxon>
        <taxon>Alphaproteobacteria</taxon>
        <taxon>Rhodospirillales</taxon>
        <taxon>Azospirillaceae</taxon>
        <taxon>Azospirillum</taxon>
    </lineage>
</organism>
<evidence type="ECO:0000313" key="3">
    <source>
        <dbReference type="Proteomes" id="UP001244552"/>
    </source>
</evidence>
<proteinExistence type="inferred from homology"/>
<accession>A0ABU0MDV9</accession>
<dbReference type="Pfam" id="PF06793">
    <property type="entry name" value="UPF0262"/>
    <property type="match status" value="1"/>
</dbReference>
<comment type="caution">
    <text evidence="2">The sequence shown here is derived from an EMBL/GenBank/DDBJ whole genome shotgun (WGS) entry which is preliminary data.</text>
</comment>
<reference evidence="2 3" key="1">
    <citation type="submission" date="2023-07" db="EMBL/GenBank/DDBJ databases">
        <title>Genomic Encyclopedia of Type Strains, Phase IV (KMG-IV): sequencing the most valuable type-strain genomes for metagenomic binning, comparative biology and taxonomic classification.</title>
        <authorList>
            <person name="Goeker M."/>
        </authorList>
    </citation>
    <scope>NUCLEOTIDE SEQUENCE [LARGE SCALE GENOMIC DNA]</scope>
    <source>
        <strain evidence="2 3">DSM 19922</strain>
    </source>
</reference>
<dbReference type="InterPro" id="IPR008321">
    <property type="entry name" value="UCP032146"/>
</dbReference>
<dbReference type="Proteomes" id="UP001244552">
    <property type="component" value="Unassembled WGS sequence"/>
</dbReference>
<dbReference type="NCBIfam" id="NF002769">
    <property type="entry name" value="PRK02853.1"/>
    <property type="match status" value="1"/>
</dbReference>
<protein>
    <recommendedName>
        <fullName evidence="1">UPF0262 protein QO018_000421</fullName>
    </recommendedName>
</protein>
<evidence type="ECO:0000256" key="1">
    <source>
        <dbReference type="HAMAP-Rule" id="MF_00678"/>
    </source>
</evidence>
<dbReference type="EMBL" id="JAUSVU010000001">
    <property type="protein sequence ID" value="MDQ0531589.1"/>
    <property type="molecule type" value="Genomic_DNA"/>
</dbReference>
<keyword evidence="3" id="KW-1185">Reference proteome</keyword>
<sequence length="161" mass="18690">MTTAKHKRRITHVTLDERTVVRRKPEVEHERAVAIFDLLEDNEFCPCDFAEDGPYHLHLSIEDNRLAFDIRREDGSELDKVTLPVTSFRSIVKDYFLICESYYAAIKKSTPSQIEAIDMGRRGLHNEGSEMLRERLSGKVEMDLQTARRLFTLICVLHIRG</sequence>
<dbReference type="PIRSF" id="PIRSF032146">
    <property type="entry name" value="UCP032146"/>
    <property type="match status" value="1"/>
</dbReference>
<dbReference type="HAMAP" id="MF_00678">
    <property type="entry name" value="UPF0262"/>
    <property type="match status" value="1"/>
</dbReference>
<evidence type="ECO:0000313" key="2">
    <source>
        <dbReference type="EMBL" id="MDQ0531589.1"/>
    </source>
</evidence>
<dbReference type="RefSeq" id="WP_209977614.1">
    <property type="nucleotide sequence ID" value="NZ_JAGINO010000001.1"/>
</dbReference>
<name>A0ABU0MDV9_9PROT</name>
<gene>
    <name evidence="2" type="ORF">QO018_000421</name>
</gene>